<comment type="subcellular location">
    <subcellularLocation>
        <location evidence="1">Cell outer membrane</location>
    </subcellularLocation>
</comment>
<dbReference type="PANTHER" id="PTHR34597:SF3">
    <property type="entry name" value="OUTER MEMBRANE TRANSPORTER CDIB"/>
    <property type="match status" value="1"/>
</dbReference>
<gene>
    <name evidence="10" type="ORF">V0288_11495</name>
</gene>
<name>A0AAW9QY17_9CHRO</name>
<proteinExistence type="inferred from homology"/>
<keyword evidence="4" id="KW-1134">Transmembrane beta strand</keyword>
<dbReference type="AlphaFoldDB" id="A0AAW9QY17"/>
<dbReference type="PANTHER" id="PTHR34597">
    <property type="entry name" value="SLR1661 PROTEIN"/>
    <property type="match status" value="1"/>
</dbReference>
<evidence type="ECO:0000259" key="9">
    <source>
        <dbReference type="PROSITE" id="PS51779"/>
    </source>
</evidence>
<dbReference type="GO" id="GO:0008320">
    <property type="term" value="F:protein transmembrane transporter activity"/>
    <property type="evidence" value="ECO:0007669"/>
    <property type="project" value="TreeGrafter"/>
</dbReference>
<keyword evidence="8" id="KW-0998">Cell outer membrane</keyword>
<dbReference type="InterPro" id="IPR034746">
    <property type="entry name" value="POTRA"/>
</dbReference>
<dbReference type="GO" id="GO:0098046">
    <property type="term" value="C:type V protein secretion system complex"/>
    <property type="evidence" value="ECO:0007669"/>
    <property type="project" value="TreeGrafter"/>
</dbReference>
<protein>
    <submittedName>
        <fullName evidence="10">ShlB/FhaC/HecB family hemolysin secretion/activation protein</fullName>
    </submittedName>
</protein>
<dbReference type="GO" id="GO:0046819">
    <property type="term" value="P:protein secretion by the type V secretion system"/>
    <property type="evidence" value="ECO:0007669"/>
    <property type="project" value="TreeGrafter"/>
</dbReference>
<comment type="caution">
    <text evidence="10">The sequence shown here is derived from an EMBL/GenBank/DDBJ whole genome shotgun (WGS) entry which is preliminary data.</text>
</comment>
<evidence type="ECO:0000256" key="6">
    <source>
        <dbReference type="ARBA" id="ARBA00022927"/>
    </source>
</evidence>
<keyword evidence="7" id="KW-0472">Membrane</keyword>
<reference evidence="10 11" key="1">
    <citation type="submission" date="2024-01" db="EMBL/GenBank/DDBJ databases">
        <title>Genomic insights into the taxonomy and metabolism of the cyanobacterium Pannus brasiliensis CCIBt3594.</title>
        <authorList>
            <person name="Machado M."/>
            <person name="Botero N.B."/>
            <person name="Andreote A.P.D."/>
            <person name="Feitosa A.M.T."/>
            <person name="Popin R."/>
            <person name="Sivonen K."/>
            <person name="Fiore M.F."/>
        </authorList>
    </citation>
    <scope>NUCLEOTIDE SEQUENCE [LARGE SCALE GENOMIC DNA]</scope>
    <source>
        <strain evidence="10 11">CCIBt3594</strain>
    </source>
</reference>
<evidence type="ECO:0000313" key="11">
    <source>
        <dbReference type="Proteomes" id="UP001328733"/>
    </source>
</evidence>
<evidence type="ECO:0000313" key="10">
    <source>
        <dbReference type="EMBL" id="MEG3437744.1"/>
    </source>
</evidence>
<evidence type="ECO:0000256" key="3">
    <source>
        <dbReference type="ARBA" id="ARBA00022448"/>
    </source>
</evidence>
<dbReference type="GO" id="GO:0009279">
    <property type="term" value="C:cell outer membrane"/>
    <property type="evidence" value="ECO:0007669"/>
    <property type="project" value="UniProtKB-SubCell"/>
</dbReference>
<sequence length="530" mass="58580">MIYGQANPVFARASGYLERFSDRSGVSVPTAPVEASPVSPSPVLKKVEVLGSTLLSEDDIARIISPYVGKEISSDTIEEITRAIASFYHERGYRTSDAYPPPQDLSGGTLKIQVIEGKLEAINIEGLTHLREGYVRDRLMAGGNFPLNIERLEEKLQLLRSDPLFARVNAELSRGTSPDSSVLNVQIEEAPHFSAGLQVDNYEYPSVGEYRGTLEIAHGNLLGFGDRLAADYGLAEGLDRFDIAYTLPIDARDGKLSVAYQNGESQVIEDFLRDVGIRSRANTLSFGFRQPLIQRPTEELALSLSLDLRESRTFLLDKIPFSFTPGPDNGRSRVTALRLTGEWIERSSRRVVLANSQFSVGLPLFDATTNDIGIDGTFFSWLGQFQWWEKLDDRVMVIGRLATQLTPDALLPIEQFDIGGIDTVRGYPKGFRVGDSGLVASVETRFTLLDDAGWGSVALSPFVDLGTVWNNRLPIASPNTLASTGLELRWEIENLAVRLDYGIPLIRDGSSDHSLQGEGFSFSVRWERKI</sequence>
<dbReference type="Gene3D" id="2.40.160.50">
    <property type="entry name" value="membrane protein fhac: a member of the omp85/tpsb transporter family"/>
    <property type="match status" value="1"/>
</dbReference>
<evidence type="ECO:0000256" key="7">
    <source>
        <dbReference type="ARBA" id="ARBA00023136"/>
    </source>
</evidence>
<dbReference type="Pfam" id="PF08479">
    <property type="entry name" value="POTRA_2"/>
    <property type="match status" value="1"/>
</dbReference>
<dbReference type="Gene3D" id="3.10.20.310">
    <property type="entry name" value="membrane protein fhac"/>
    <property type="match status" value="1"/>
</dbReference>
<evidence type="ECO:0000256" key="2">
    <source>
        <dbReference type="ARBA" id="ARBA00009055"/>
    </source>
</evidence>
<dbReference type="InterPro" id="IPR051544">
    <property type="entry name" value="TPS_OM_transporter"/>
</dbReference>
<dbReference type="InterPro" id="IPR013686">
    <property type="entry name" value="Polypept-transport_assoc_ShlB"/>
</dbReference>
<evidence type="ECO:0000256" key="1">
    <source>
        <dbReference type="ARBA" id="ARBA00004442"/>
    </source>
</evidence>
<keyword evidence="5" id="KW-0812">Transmembrane</keyword>
<evidence type="ECO:0000256" key="5">
    <source>
        <dbReference type="ARBA" id="ARBA00022692"/>
    </source>
</evidence>
<accession>A0AAW9QY17</accession>
<evidence type="ECO:0000256" key="4">
    <source>
        <dbReference type="ARBA" id="ARBA00022452"/>
    </source>
</evidence>
<keyword evidence="11" id="KW-1185">Reference proteome</keyword>
<feature type="domain" description="POTRA" evidence="9">
    <location>
        <begin position="42"/>
        <end position="117"/>
    </location>
</feature>
<keyword evidence="3" id="KW-0813">Transport</keyword>
<comment type="similarity">
    <text evidence="2">Belongs to the TPS (TC 1.B.20) family.</text>
</comment>
<dbReference type="Pfam" id="PF03865">
    <property type="entry name" value="ShlB"/>
    <property type="match status" value="1"/>
</dbReference>
<dbReference type="Proteomes" id="UP001328733">
    <property type="component" value="Unassembled WGS sequence"/>
</dbReference>
<evidence type="ECO:0000256" key="8">
    <source>
        <dbReference type="ARBA" id="ARBA00023237"/>
    </source>
</evidence>
<keyword evidence="6" id="KW-0653">Protein transport</keyword>
<dbReference type="EMBL" id="JBAFSM010000019">
    <property type="protein sequence ID" value="MEG3437744.1"/>
    <property type="molecule type" value="Genomic_DNA"/>
</dbReference>
<dbReference type="InterPro" id="IPR005565">
    <property type="entry name" value="Hemolysn_activator_HlyB_C"/>
</dbReference>
<dbReference type="PROSITE" id="PS51779">
    <property type="entry name" value="POTRA"/>
    <property type="match status" value="1"/>
</dbReference>
<organism evidence="10 11">
    <name type="scientific">Pannus brasiliensis CCIBt3594</name>
    <dbReference type="NCBI Taxonomy" id="1427578"/>
    <lineage>
        <taxon>Bacteria</taxon>
        <taxon>Bacillati</taxon>
        <taxon>Cyanobacteriota</taxon>
        <taxon>Cyanophyceae</taxon>
        <taxon>Oscillatoriophycideae</taxon>
        <taxon>Chroococcales</taxon>
        <taxon>Microcystaceae</taxon>
        <taxon>Pannus</taxon>
    </lineage>
</organism>